<feature type="compositionally biased region" description="Basic residues" evidence="1">
    <location>
        <begin position="83"/>
        <end position="94"/>
    </location>
</feature>
<protein>
    <submittedName>
        <fullName evidence="2 3">Uncharacterized protein</fullName>
    </submittedName>
</protein>
<evidence type="ECO:0000256" key="1">
    <source>
        <dbReference type="SAM" id="MobiDB-lite"/>
    </source>
</evidence>
<evidence type="ECO:0000313" key="2">
    <source>
        <dbReference type="EMBL" id="EEC12980.1"/>
    </source>
</evidence>
<sequence>MDTTEAEDAQGTGEPVTPAGSTTTTPPTSQDAQVPGDLGRQADAAIAVSEDKPVKGNVSCSFAEDSVLSQTPAPSTGQDHPAKRGRQAGSHRGRSCGEGGVQQSRGAAAQSGSFATARAATEVEP</sequence>
<gene>
    <name evidence="2" type="ORF">IscW_ISCW009335</name>
</gene>
<dbReference type="PaxDb" id="6945-B7Q2A8"/>
<feature type="region of interest" description="Disordered" evidence="1">
    <location>
        <begin position="1"/>
        <end position="44"/>
    </location>
</feature>
<dbReference type="VEuPathDB" id="VectorBase:ISCI009335"/>
<dbReference type="HOGENOM" id="CLU_1995126_0_0_1"/>
<feature type="region of interest" description="Disordered" evidence="1">
    <location>
        <begin position="65"/>
        <end position="125"/>
    </location>
</feature>
<organism>
    <name type="scientific">Ixodes scapularis</name>
    <name type="common">Black-legged tick</name>
    <name type="synonym">Deer tick</name>
    <dbReference type="NCBI Taxonomy" id="6945"/>
    <lineage>
        <taxon>Eukaryota</taxon>
        <taxon>Metazoa</taxon>
        <taxon>Ecdysozoa</taxon>
        <taxon>Arthropoda</taxon>
        <taxon>Chelicerata</taxon>
        <taxon>Arachnida</taxon>
        <taxon>Acari</taxon>
        <taxon>Parasitiformes</taxon>
        <taxon>Ixodida</taxon>
        <taxon>Ixodoidea</taxon>
        <taxon>Ixodidae</taxon>
        <taxon>Ixodinae</taxon>
        <taxon>Ixodes</taxon>
    </lineage>
</organism>
<dbReference type="Proteomes" id="UP000001555">
    <property type="component" value="Unassembled WGS sequence"/>
</dbReference>
<reference evidence="2 4" key="1">
    <citation type="submission" date="2008-03" db="EMBL/GenBank/DDBJ databases">
        <title>Annotation of Ixodes scapularis.</title>
        <authorList>
            <consortium name="Ixodes scapularis Genome Project Consortium"/>
            <person name="Caler E."/>
            <person name="Hannick L.I."/>
            <person name="Bidwell S."/>
            <person name="Joardar V."/>
            <person name="Thiagarajan M."/>
            <person name="Amedeo P."/>
            <person name="Galinsky K.J."/>
            <person name="Schobel S."/>
            <person name="Inman J."/>
            <person name="Hostetler J."/>
            <person name="Miller J."/>
            <person name="Hammond M."/>
            <person name="Megy K."/>
            <person name="Lawson D."/>
            <person name="Kodira C."/>
            <person name="Sutton G."/>
            <person name="Meyer J."/>
            <person name="Hill C.A."/>
            <person name="Birren B."/>
            <person name="Nene V."/>
            <person name="Collins F."/>
            <person name="Alarcon-Chaidez F."/>
            <person name="Wikel S."/>
            <person name="Strausberg R."/>
        </authorList>
    </citation>
    <scope>NUCLEOTIDE SEQUENCE [LARGE SCALE GENOMIC DNA]</scope>
    <source>
        <strain evidence="4">Wikel</strain>
        <strain evidence="2">Wikel colony</strain>
    </source>
</reference>
<feature type="compositionally biased region" description="Polar residues" evidence="1">
    <location>
        <begin position="67"/>
        <end position="78"/>
    </location>
</feature>
<accession>B7Q2A8</accession>
<feature type="compositionally biased region" description="Polar residues" evidence="1">
    <location>
        <begin position="101"/>
        <end position="114"/>
    </location>
</feature>
<dbReference type="EnsemblMetazoa" id="ISCW009335-RA">
    <property type="protein sequence ID" value="ISCW009335-PA"/>
    <property type="gene ID" value="ISCW009335"/>
</dbReference>
<evidence type="ECO:0000313" key="4">
    <source>
        <dbReference type="Proteomes" id="UP000001555"/>
    </source>
</evidence>
<feature type="compositionally biased region" description="Low complexity" evidence="1">
    <location>
        <begin position="15"/>
        <end position="28"/>
    </location>
</feature>
<evidence type="ECO:0000313" key="3">
    <source>
        <dbReference type="EnsemblMetazoa" id="ISCW009335-PA"/>
    </source>
</evidence>
<keyword evidence="4" id="KW-1185">Reference proteome</keyword>
<dbReference type="VEuPathDB" id="VectorBase:ISCW009335"/>
<name>B7Q2A8_IXOSC</name>
<dbReference type="InParanoid" id="B7Q2A8"/>
<dbReference type="EMBL" id="DS842837">
    <property type="protein sequence ID" value="EEC12980.1"/>
    <property type="molecule type" value="Genomic_DNA"/>
</dbReference>
<reference evidence="3" key="2">
    <citation type="submission" date="2020-05" db="UniProtKB">
        <authorList>
            <consortium name="EnsemblMetazoa"/>
        </authorList>
    </citation>
    <scope>IDENTIFICATION</scope>
    <source>
        <strain evidence="3">wikel</strain>
    </source>
</reference>
<dbReference type="EMBL" id="ABJB010030763">
    <property type="status" value="NOT_ANNOTATED_CDS"/>
    <property type="molecule type" value="Genomic_DNA"/>
</dbReference>
<dbReference type="AlphaFoldDB" id="B7Q2A8"/>
<proteinExistence type="predicted"/>